<comment type="caution">
    <text evidence="1">The sequence shown here is derived from an EMBL/GenBank/DDBJ whole genome shotgun (WGS) entry which is preliminary data.</text>
</comment>
<evidence type="ECO:0000313" key="1">
    <source>
        <dbReference type="EMBL" id="MDM1050329.1"/>
    </source>
</evidence>
<dbReference type="InterPro" id="IPR044935">
    <property type="entry name" value="DUF5086_sf"/>
</dbReference>
<sequence length="138" mass="15921">MGLFSIFNKADRENHLIEYRVGQEWHYHTRKNEEGSTLIIVKIEPEENDFIVHIHVSGVQLATAHTTSGFVEYISHLPLSQEALLASITHLKNDRCAMPDYEFGYVRWKSAYDENKAGVFSIPLKEILIYLEKGIKTE</sequence>
<reference evidence="1" key="2">
    <citation type="journal article" date="2022" name="Sci. Total Environ.">
        <title>Prevalence, transmission, and molecular epidemiology of tet(X)-positive bacteria among humans, animals, and environmental niches in China: An epidemiological, and genomic-based study.</title>
        <authorList>
            <person name="Dong N."/>
            <person name="Zeng Y."/>
            <person name="Cai C."/>
            <person name="Sun C."/>
            <person name="Lu J."/>
            <person name="Liu C."/>
            <person name="Zhou H."/>
            <person name="Sun Q."/>
            <person name="Shu L."/>
            <person name="Wang H."/>
            <person name="Wang Y."/>
            <person name="Wang S."/>
            <person name="Wu C."/>
            <person name="Chan E.W."/>
            <person name="Chen G."/>
            <person name="Shen Z."/>
            <person name="Chen S."/>
            <person name="Zhang R."/>
        </authorList>
    </citation>
    <scope>NUCLEOTIDE SEQUENCE</scope>
    <source>
        <strain evidence="1">R1692</strain>
    </source>
</reference>
<dbReference type="Proteomes" id="UP001170954">
    <property type="component" value="Unassembled WGS sequence"/>
</dbReference>
<gene>
    <name evidence="1" type="ORF">HX018_19000</name>
</gene>
<dbReference type="EMBL" id="JACAGK010000086">
    <property type="protein sequence ID" value="MDM1050329.1"/>
    <property type="molecule type" value="Genomic_DNA"/>
</dbReference>
<evidence type="ECO:0000313" key="2">
    <source>
        <dbReference type="Proteomes" id="UP001170954"/>
    </source>
</evidence>
<dbReference type="Gene3D" id="3.90.70.190">
    <property type="entry name" value="Domain of unknown function (DUF5086)"/>
    <property type="match status" value="1"/>
</dbReference>
<proteinExistence type="predicted"/>
<organism evidence="1 2">
    <name type="scientific">Sphingobacterium hotanense</name>
    <dbReference type="NCBI Taxonomy" id="649196"/>
    <lineage>
        <taxon>Bacteria</taxon>
        <taxon>Pseudomonadati</taxon>
        <taxon>Bacteroidota</taxon>
        <taxon>Sphingobacteriia</taxon>
        <taxon>Sphingobacteriales</taxon>
        <taxon>Sphingobacteriaceae</taxon>
        <taxon>Sphingobacterium</taxon>
    </lineage>
</organism>
<accession>A0ABT7NT06</accession>
<dbReference type="RefSeq" id="WP_286652400.1">
    <property type="nucleotide sequence ID" value="NZ_JACAGK010000086.1"/>
</dbReference>
<name>A0ABT7NT06_9SPHI</name>
<keyword evidence="2" id="KW-1185">Reference proteome</keyword>
<protein>
    <submittedName>
        <fullName evidence="1">Uncharacterized protein</fullName>
    </submittedName>
</protein>
<reference evidence="1" key="1">
    <citation type="submission" date="2020-06" db="EMBL/GenBank/DDBJ databases">
        <authorList>
            <person name="Dong N."/>
        </authorList>
    </citation>
    <scope>NUCLEOTIDE SEQUENCE</scope>
    <source>
        <strain evidence="1">R1692</strain>
    </source>
</reference>